<evidence type="ECO:0000259" key="2">
    <source>
        <dbReference type="Pfam" id="PF08327"/>
    </source>
</evidence>
<dbReference type="InterPro" id="IPR023393">
    <property type="entry name" value="START-like_dom_sf"/>
</dbReference>
<feature type="domain" description="Activator of Hsp90 ATPase homologue 1/2-like C-terminal" evidence="2">
    <location>
        <begin position="17"/>
        <end position="135"/>
    </location>
</feature>
<dbReference type="CDD" id="cd07814">
    <property type="entry name" value="SRPBCC_CalC_Aha1-like"/>
    <property type="match status" value="1"/>
</dbReference>
<proteinExistence type="inferred from homology"/>
<organism evidence="3 4">
    <name type="scientific">Microbacterium suwonense</name>
    <dbReference type="NCBI Taxonomy" id="683047"/>
    <lineage>
        <taxon>Bacteria</taxon>
        <taxon>Bacillati</taxon>
        <taxon>Actinomycetota</taxon>
        <taxon>Actinomycetes</taxon>
        <taxon>Micrococcales</taxon>
        <taxon>Microbacteriaceae</taxon>
        <taxon>Microbacterium</taxon>
    </lineage>
</organism>
<comment type="similarity">
    <text evidence="1">Belongs to the AHA1 family.</text>
</comment>
<name>A0ABN6X4H1_9MICO</name>
<dbReference type="Gene3D" id="3.30.530.20">
    <property type="match status" value="1"/>
</dbReference>
<dbReference type="EMBL" id="AP027728">
    <property type="protein sequence ID" value="BDZ39459.1"/>
    <property type="molecule type" value="Genomic_DNA"/>
</dbReference>
<dbReference type="Proteomes" id="UP001321543">
    <property type="component" value="Chromosome"/>
</dbReference>
<dbReference type="RefSeq" id="WP_286299625.1">
    <property type="nucleotide sequence ID" value="NZ_AP027728.1"/>
</dbReference>
<protein>
    <recommendedName>
        <fullName evidence="2">Activator of Hsp90 ATPase homologue 1/2-like C-terminal domain-containing protein</fullName>
    </recommendedName>
</protein>
<accession>A0ABN6X4H1</accession>
<evidence type="ECO:0000313" key="3">
    <source>
        <dbReference type="EMBL" id="BDZ39459.1"/>
    </source>
</evidence>
<dbReference type="SUPFAM" id="SSF55961">
    <property type="entry name" value="Bet v1-like"/>
    <property type="match status" value="1"/>
</dbReference>
<keyword evidence="4" id="KW-1185">Reference proteome</keyword>
<dbReference type="Pfam" id="PF08327">
    <property type="entry name" value="AHSA1"/>
    <property type="match status" value="1"/>
</dbReference>
<dbReference type="InterPro" id="IPR013538">
    <property type="entry name" value="ASHA1/2-like_C"/>
</dbReference>
<evidence type="ECO:0000313" key="4">
    <source>
        <dbReference type="Proteomes" id="UP001321543"/>
    </source>
</evidence>
<gene>
    <name evidence="3" type="ORF">GCM10025863_20730</name>
</gene>
<sequence length="157" mass="17596">MIMTGIDYTFSYDVPQSPGEVYDAVTDVRGWWSQRITGDTDRLGEFVYEVPGIHRTHARVVELTPSRRVVWRVLENWFASSPDVDEWAGSQIAFDIEPVEGGTRLTFTHVGLTPELECFEGCSVGWSRHALQSLRMLITTGTGMPITPMDETALQSA</sequence>
<evidence type="ECO:0000256" key="1">
    <source>
        <dbReference type="ARBA" id="ARBA00006817"/>
    </source>
</evidence>
<reference evidence="4" key="1">
    <citation type="journal article" date="2019" name="Int. J. Syst. Evol. Microbiol.">
        <title>The Global Catalogue of Microorganisms (GCM) 10K type strain sequencing project: providing services to taxonomists for standard genome sequencing and annotation.</title>
        <authorList>
            <consortium name="The Broad Institute Genomics Platform"/>
            <consortium name="The Broad Institute Genome Sequencing Center for Infectious Disease"/>
            <person name="Wu L."/>
            <person name="Ma J."/>
        </authorList>
    </citation>
    <scope>NUCLEOTIDE SEQUENCE [LARGE SCALE GENOMIC DNA]</scope>
    <source>
        <strain evidence="4">NBRC 106310</strain>
    </source>
</reference>